<dbReference type="AlphaFoldDB" id="A0A8K0JXK1"/>
<dbReference type="OrthoDB" id="6427852at2759"/>
<evidence type="ECO:0000313" key="2">
    <source>
        <dbReference type="Proteomes" id="UP000792457"/>
    </source>
</evidence>
<proteinExistence type="predicted"/>
<dbReference type="EMBL" id="KZ308169">
    <property type="protein sequence ID" value="KAG8223665.1"/>
    <property type="molecule type" value="Genomic_DNA"/>
</dbReference>
<reference evidence="1" key="1">
    <citation type="submission" date="2013-04" db="EMBL/GenBank/DDBJ databases">
        <authorList>
            <person name="Qu J."/>
            <person name="Murali S.C."/>
            <person name="Bandaranaike D."/>
            <person name="Bellair M."/>
            <person name="Blankenburg K."/>
            <person name="Chao H."/>
            <person name="Dinh H."/>
            <person name="Doddapaneni H."/>
            <person name="Downs B."/>
            <person name="Dugan-Rocha S."/>
            <person name="Elkadiri S."/>
            <person name="Gnanaolivu R.D."/>
            <person name="Hernandez B."/>
            <person name="Javaid M."/>
            <person name="Jayaseelan J.C."/>
            <person name="Lee S."/>
            <person name="Li M."/>
            <person name="Ming W."/>
            <person name="Munidasa M."/>
            <person name="Muniz J."/>
            <person name="Nguyen L."/>
            <person name="Ongeri F."/>
            <person name="Osuji N."/>
            <person name="Pu L.-L."/>
            <person name="Puazo M."/>
            <person name="Qu C."/>
            <person name="Quiroz J."/>
            <person name="Raj R."/>
            <person name="Weissenberger G."/>
            <person name="Xin Y."/>
            <person name="Zou X."/>
            <person name="Han Y."/>
            <person name="Richards S."/>
            <person name="Worley K."/>
            <person name="Muzny D."/>
            <person name="Gibbs R."/>
        </authorList>
    </citation>
    <scope>NUCLEOTIDE SEQUENCE</scope>
    <source>
        <strain evidence="1">Sampled in the wild</strain>
    </source>
</reference>
<accession>A0A8K0JXK1</accession>
<organism evidence="1 2">
    <name type="scientific">Ladona fulva</name>
    <name type="common">Scarce chaser dragonfly</name>
    <name type="synonym">Libellula fulva</name>
    <dbReference type="NCBI Taxonomy" id="123851"/>
    <lineage>
        <taxon>Eukaryota</taxon>
        <taxon>Metazoa</taxon>
        <taxon>Ecdysozoa</taxon>
        <taxon>Arthropoda</taxon>
        <taxon>Hexapoda</taxon>
        <taxon>Insecta</taxon>
        <taxon>Pterygota</taxon>
        <taxon>Palaeoptera</taxon>
        <taxon>Odonata</taxon>
        <taxon>Epiprocta</taxon>
        <taxon>Anisoptera</taxon>
        <taxon>Libelluloidea</taxon>
        <taxon>Libellulidae</taxon>
        <taxon>Ladona</taxon>
    </lineage>
</organism>
<reference evidence="1" key="2">
    <citation type="submission" date="2017-10" db="EMBL/GenBank/DDBJ databases">
        <title>Ladona fulva Genome sequencing and assembly.</title>
        <authorList>
            <person name="Murali S."/>
            <person name="Richards S."/>
            <person name="Bandaranaike D."/>
            <person name="Bellair M."/>
            <person name="Blankenburg K."/>
            <person name="Chao H."/>
            <person name="Dinh H."/>
            <person name="Doddapaneni H."/>
            <person name="Dugan-Rocha S."/>
            <person name="Elkadiri S."/>
            <person name="Gnanaolivu R."/>
            <person name="Hernandez B."/>
            <person name="Skinner E."/>
            <person name="Javaid M."/>
            <person name="Lee S."/>
            <person name="Li M."/>
            <person name="Ming W."/>
            <person name="Munidasa M."/>
            <person name="Muniz J."/>
            <person name="Nguyen L."/>
            <person name="Hughes D."/>
            <person name="Osuji N."/>
            <person name="Pu L.-L."/>
            <person name="Puazo M."/>
            <person name="Qu C."/>
            <person name="Quiroz J."/>
            <person name="Raj R."/>
            <person name="Weissenberger G."/>
            <person name="Xin Y."/>
            <person name="Zou X."/>
            <person name="Han Y."/>
            <person name="Worley K."/>
            <person name="Muzny D."/>
            <person name="Gibbs R."/>
        </authorList>
    </citation>
    <scope>NUCLEOTIDE SEQUENCE</scope>
    <source>
        <strain evidence="1">Sampled in the wild</strain>
    </source>
</reference>
<evidence type="ECO:0000313" key="1">
    <source>
        <dbReference type="EMBL" id="KAG8223665.1"/>
    </source>
</evidence>
<protein>
    <submittedName>
        <fullName evidence="1">Uncharacterized protein</fullName>
    </submittedName>
</protein>
<comment type="caution">
    <text evidence="1">The sequence shown here is derived from an EMBL/GenBank/DDBJ whole genome shotgun (WGS) entry which is preliminary data.</text>
</comment>
<feature type="non-terminal residue" evidence="1">
    <location>
        <position position="162"/>
    </location>
</feature>
<dbReference type="Gene3D" id="3.40.395.10">
    <property type="entry name" value="Adenoviral Proteinase, Chain A"/>
    <property type="match status" value="1"/>
</dbReference>
<name>A0A8K0JXK1_LADFU</name>
<dbReference type="Proteomes" id="UP000792457">
    <property type="component" value="Unassembled WGS sequence"/>
</dbReference>
<sequence length="162" mass="18318">MFASPAISFDLNLYSDSMEALFVDFQACVDDTGKFVLKEEAVLVSKNFVMQPWIRAKRQNLGRWSRVFQDFITGVNAADTLPVLAERPCAFIASTYPKNKPGEHWVVFFIDGNGVCEYFDSFGEPLIIVHHKMFIKRNSNQSVYNNSSLQSPTSSVCGHYCL</sequence>
<gene>
    <name evidence="1" type="ORF">J437_LFUL001772</name>
</gene>
<keyword evidence="2" id="KW-1185">Reference proteome</keyword>